<reference evidence="1" key="1">
    <citation type="journal article" date="2023" name="Access Microbiol">
        <title>De-novo genome assembly for Akanthomyces muscarius, a biocontrol agent of insect agricultural pests.</title>
        <authorList>
            <person name="Erdos Z."/>
            <person name="Studholme D.J."/>
            <person name="Raymond B."/>
            <person name="Sharma M."/>
        </authorList>
    </citation>
    <scope>NUCLEOTIDE SEQUENCE</scope>
    <source>
        <strain evidence="1">Ve6</strain>
    </source>
</reference>
<gene>
    <name evidence="1" type="ORF">LMH87_005343</name>
</gene>
<evidence type="ECO:0000313" key="2">
    <source>
        <dbReference type="Proteomes" id="UP001144673"/>
    </source>
</evidence>
<sequence>MSAYFSHLNASATSGSRKLAFDKYRRHRDLATRFFDSMSMSPRGVHGEAIVCGVHLALLEALANNMQSCQSYLRGVSGFLAKEESFLAPTLEFLRLNQPNGNLKDFCINYETSLDPYNATPSPLPSSMESTAAVFFTATFVWNDILCAAAEIRIPDAEAKYRLLLAEDAFSSVLREVTGCASAINYPTVLSASEILSTDLARLKQP</sequence>
<protein>
    <submittedName>
        <fullName evidence="1">Uncharacterized protein</fullName>
    </submittedName>
</protein>
<comment type="caution">
    <text evidence="1">The sequence shown here is derived from an EMBL/GenBank/DDBJ whole genome shotgun (WGS) entry which is preliminary data.</text>
</comment>
<accession>A0A9W8QN35</accession>
<dbReference type="KEGG" id="amus:LMH87_005343"/>
<dbReference type="EMBL" id="JAJHUN010000001">
    <property type="protein sequence ID" value="KAJ4163626.1"/>
    <property type="molecule type" value="Genomic_DNA"/>
</dbReference>
<dbReference type="Proteomes" id="UP001144673">
    <property type="component" value="Chromosome 1"/>
</dbReference>
<dbReference type="RefSeq" id="XP_056058541.1">
    <property type="nucleotide sequence ID" value="XM_056203043.1"/>
</dbReference>
<proteinExistence type="predicted"/>
<keyword evidence="2" id="KW-1185">Reference proteome</keyword>
<dbReference type="GeneID" id="80892502"/>
<name>A0A9W8QN35_AKAMU</name>
<dbReference type="AlphaFoldDB" id="A0A9W8QN35"/>
<evidence type="ECO:0000313" key="1">
    <source>
        <dbReference type="EMBL" id="KAJ4163626.1"/>
    </source>
</evidence>
<organism evidence="1 2">
    <name type="scientific">Akanthomyces muscarius</name>
    <name type="common">Entomopathogenic fungus</name>
    <name type="synonym">Lecanicillium muscarium</name>
    <dbReference type="NCBI Taxonomy" id="2231603"/>
    <lineage>
        <taxon>Eukaryota</taxon>
        <taxon>Fungi</taxon>
        <taxon>Dikarya</taxon>
        <taxon>Ascomycota</taxon>
        <taxon>Pezizomycotina</taxon>
        <taxon>Sordariomycetes</taxon>
        <taxon>Hypocreomycetidae</taxon>
        <taxon>Hypocreales</taxon>
        <taxon>Cordycipitaceae</taxon>
        <taxon>Akanthomyces</taxon>
    </lineage>
</organism>